<dbReference type="AlphaFoldDB" id="A0A0A9HXW6"/>
<evidence type="ECO:0000313" key="1">
    <source>
        <dbReference type="EMBL" id="JAE39726.1"/>
    </source>
</evidence>
<organism evidence="1">
    <name type="scientific">Arundo donax</name>
    <name type="common">Giant reed</name>
    <name type="synonym">Donax arundinaceus</name>
    <dbReference type="NCBI Taxonomy" id="35708"/>
    <lineage>
        <taxon>Eukaryota</taxon>
        <taxon>Viridiplantae</taxon>
        <taxon>Streptophyta</taxon>
        <taxon>Embryophyta</taxon>
        <taxon>Tracheophyta</taxon>
        <taxon>Spermatophyta</taxon>
        <taxon>Magnoliopsida</taxon>
        <taxon>Liliopsida</taxon>
        <taxon>Poales</taxon>
        <taxon>Poaceae</taxon>
        <taxon>PACMAD clade</taxon>
        <taxon>Arundinoideae</taxon>
        <taxon>Arundineae</taxon>
        <taxon>Arundo</taxon>
    </lineage>
</organism>
<proteinExistence type="predicted"/>
<reference evidence="1" key="1">
    <citation type="submission" date="2014-09" db="EMBL/GenBank/DDBJ databases">
        <authorList>
            <person name="Magalhaes I.L.F."/>
            <person name="Oliveira U."/>
            <person name="Santos F.R."/>
            <person name="Vidigal T.H.D.A."/>
            <person name="Brescovit A.D."/>
            <person name="Santos A.J."/>
        </authorList>
    </citation>
    <scope>NUCLEOTIDE SEQUENCE</scope>
    <source>
        <tissue evidence="1">Shoot tissue taken approximately 20 cm above the soil surface</tissue>
    </source>
</reference>
<protein>
    <submittedName>
        <fullName evidence="1">Uncharacterized protein</fullName>
    </submittedName>
</protein>
<accession>A0A0A9HXW6</accession>
<dbReference type="EMBL" id="GBRH01158170">
    <property type="protein sequence ID" value="JAE39726.1"/>
    <property type="molecule type" value="Transcribed_RNA"/>
</dbReference>
<reference evidence="1" key="2">
    <citation type="journal article" date="2015" name="Data Brief">
        <title>Shoot transcriptome of the giant reed, Arundo donax.</title>
        <authorList>
            <person name="Barrero R.A."/>
            <person name="Guerrero F.D."/>
            <person name="Moolhuijzen P."/>
            <person name="Goolsby J.A."/>
            <person name="Tidwell J."/>
            <person name="Bellgard S.E."/>
            <person name="Bellgard M.I."/>
        </authorList>
    </citation>
    <scope>NUCLEOTIDE SEQUENCE</scope>
    <source>
        <tissue evidence="1">Shoot tissue taken approximately 20 cm above the soil surface</tissue>
    </source>
</reference>
<name>A0A0A9HXW6_ARUDO</name>
<sequence>MFFRLRPCFSVVSSTPSTFINEYGPNSFPAKKFLP</sequence>